<dbReference type="PANTHER" id="PTHR11188">
    <property type="entry name" value="ARRESTIN DOMAIN CONTAINING PROTEIN"/>
    <property type="match status" value="1"/>
</dbReference>
<dbReference type="InterPro" id="IPR014752">
    <property type="entry name" value="Arrestin-like_C"/>
</dbReference>
<dbReference type="SMART" id="SM01017">
    <property type="entry name" value="Arrestin_C"/>
    <property type="match status" value="1"/>
</dbReference>
<dbReference type="GO" id="GO:0030674">
    <property type="term" value="F:protein-macromolecule adaptor activity"/>
    <property type="evidence" value="ECO:0007669"/>
    <property type="project" value="TreeGrafter"/>
</dbReference>
<dbReference type="Pfam" id="PF02752">
    <property type="entry name" value="Arrestin_C"/>
    <property type="match status" value="1"/>
</dbReference>
<dbReference type="GO" id="GO:0005829">
    <property type="term" value="C:cytosol"/>
    <property type="evidence" value="ECO:0007669"/>
    <property type="project" value="TreeGrafter"/>
</dbReference>
<proteinExistence type="inferred from homology"/>
<sequence>MLTFEEEHMLASSKRLASFRVPAGVYEFPFTFPVPDCLLETITGAEHEYHSYQLQGVVERRVKRVVIVSQQIRIYRSPSFGSLDAFPWFPVIVEGFSDQNIQYQISLPSQNVPFGATFPVECWFAPHSEKTQARSLEIRLIEKHHLRFPATATESVRYNIHHVTSTSSHTIFAESFDLSDLESSHEIGWQVTKRMVLPRNFHHCTQSFFGRNIKIEHLLAITARFSGGNDQGAEIAETIPINVYMTPDSIGEDANVRSLDMRCSEGQASVPPPTVNIFRMPC</sequence>
<dbReference type="PANTHER" id="PTHR11188:SF17">
    <property type="entry name" value="FI21816P1"/>
    <property type="match status" value="1"/>
</dbReference>
<feature type="domain" description="Arrestin C-terminal-like" evidence="2">
    <location>
        <begin position="97"/>
        <end position="249"/>
    </location>
</feature>
<evidence type="ECO:0000313" key="4">
    <source>
        <dbReference type="Proteomes" id="UP001146351"/>
    </source>
</evidence>
<dbReference type="AlphaFoldDB" id="A0A9W9IS64"/>
<dbReference type="InterPro" id="IPR011022">
    <property type="entry name" value="Arrestin_C-like"/>
</dbReference>
<dbReference type="OrthoDB" id="2333384at2759"/>
<dbReference type="GO" id="GO:0005886">
    <property type="term" value="C:plasma membrane"/>
    <property type="evidence" value="ECO:0007669"/>
    <property type="project" value="TreeGrafter"/>
</dbReference>
<protein>
    <recommendedName>
        <fullName evidence="2">Arrestin C-terminal-like domain-containing protein</fullName>
    </recommendedName>
</protein>
<gene>
    <name evidence="3" type="ORF">N7492_001799</name>
</gene>
<dbReference type="EMBL" id="JAPQKO010000001">
    <property type="protein sequence ID" value="KAJ5184183.1"/>
    <property type="molecule type" value="Genomic_DNA"/>
</dbReference>
<dbReference type="InterPro" id="IPR050357">
    <property type="entry name" value="Arrestin_domain-protein"/>
</dbReference>
<reference evidence="3" key="1">
    <citation type="submission" date="2022-11" db="EMBL/GenBank/DDBJ databases">
        <authorList>
            <person name="Petersen C."/>
        </authorList>
    </citation>
    <scope>NUCLEOTIDE SEQUENCE</scope>
    <source>
        <strain evidence="3">IBT 21917</strain>
    </source>
</reference>
<dbReference type="Gene3D" id="2.60.40.640">
    <property type="match status" value="1"/>
</dbReference>
<accession>A0A9W9IS64</accession>
<reference evidence="3" key="2">
    <citation type="journal article" date="2023" name="IMA Fungus">
        <title>Comparative genomic study of the Penicillium genus elucidates a diverse pangenome and 15 lateral gene transfer events.</title>
        <authorList>
            <person name="Petersen C."/>
            <person name="Sorensen T."/>
            <person name="Nielsen M.R."/>
            <person name="Sondergaard T.E."/>
            <person name="Sorensen J.L."/>
            <person name="Fitzpatrick D.A."/>
            <person name="Frisvad J.C."/>
            <person name="Nielsen K.L."/>
        </authorList>
    </citation>
    <scope>NUCLEOTIDE SEQUENCE</scope>
    <source>
        <strain evidence="3">IBT 21917</strain>
    </source>
</reference>
<dbReference type="GO" id="GO:0031625">
    <property type="term" value="F:ubiquitin protein ligase binding"/>
    <property type="evidence" value="ECO:0007669"/>
    <property type="project" value="TreeGrafter"/>
</dbReference>
<evidence type="ECO:0000313" key="3">
    <source>
        <dbReference type="EMBL" id="KAJ5184183.1"/>
    </source>
</evidence>
<name>A0A9W9IS64_9EURO</name>
<comment type="caution">
    <text evidence="3">The sequence shown here is derived from an EMBL/GenBank/DDBJ whole genome shotgun (WGS) entry which is preliminary data.</text>
</comment>
<evidence type="ECO:0000256" key="1">
    <source>
        <dbReference type="ARBA" id="ARBA00005298"/>
    </source>
</evidence>
<comment type="similarity">
    <text evidence="1">Belongs to the arrestin family.</text>
</comment>
<dbReference type="GO" id="GO:0070086">
    <property type="term" value="P:ubiquitin-dependent endocytosis"/>
    <property type="evidence" value="ECO:0007669"/>
    <property type="project" value="TreeGrafter"/>
</dbReference>
<organism evidence="3 4">
    <name type="scientific">Penicillium capsulatum</name>
    <dbReference type="NCBI Taxonomy" id="69766"/>
    <lineage>
        <taxon>Eukaryota</taxon>
        <taxon>Fungi</taxon>
        <taxon>Dikarya</taxon>
        <taxon>Ascomycota</taxon>
        <taxon>Pezizomycotina</taxon>
        <taxon>Eurotiomycetes</taxon>
        <taxon>Eurotiomycetidae</taxon>
        <taxon>Eurotiales</taxon>
        <taxon>Aspergillaceae</taxon>
        <taxon>Penicillium</taxon>
    </lineage>
</organism>
<evidence type="ECO:0000259" key="2">
    <source>
        <dbReference type="SMART" id="SM01017"/>
    </source>
</evidence>
<keyword evidence="4" id="KW-1185">Reference proteome</keyword>
<dbReference type="Proteomes" id="UP001146351">
    <property type="component" value="Unassembled WGS sequence"/>
</dbReference>